<name>A0A1I7Y6J6_9BILA</name>
<dbReference type="PANTHER" id="PTHR24253:SF153">
    <property type="entry name" value="SERINE PROTEASE HEPSIN"/>
    <property type="match status" value="1"/>
</dbReference>
<dbReference type="GO" id="GO:0004252">
    <property type="term" value="F:serine-type endopeptidase activity"/>
    <property type="evidence" value="ECO:0007669"/>
    <property type="project" value="InterPro"/>
</dbReference>
<dbReference type="InterPro" id="IPR009003">
    <property type="entry name" value="Peptidase_S1_PA"/>
</dbReference>
<sequence>MMVNLFSSKILLYLHTRTASLKSIDHLQEGRPNENRIGNVSLPQEGRSRKPQRQQIRVPSTASMKLLLLLSLLGLTAASPLPDFDSFRNATKGLLHPSELIFGGVRAVRGQFPWQVYLLLTSREGGQFICGGSLLSTKHVLTAAHCTAKLVAPSQAMLGLVNIDSARWTPGVQIKKVHAFTNLASYTGLGSLYDDISIITLDSEVTLSNYIKIVKIRADDSQLIKQPKNTVTGFGTYTFVQGNPLTSRDLLYTDVDHVPLSLCRQRWAQLTGNRVSLWDKQICAGSRGKGSGPGDSGGPLLVSVGGEFVQIGLVSFGRDGGPEIMNQDIYPVVFTRLAPYCAFLTQETDGAFKCD</sequence>
<dbReference type="InterPro" id="IPR001254">
    <property type="entry name" value="Trypsin_dom"/>
</dbReference>
<evidence type="ECO:0000256" key="2">
    <source>
        <dbReference type="RuleBase" id="RU363034"/>
    </source>
</evidence>
<dbReference type="InterPro" id="IPR033116">
    <property type="entry name" value="TRYPSIN_SER"/>
</dbReference>
<dbReference type="InterPro" id="IPR018114">
    <property type="entry name" value="TRYPSIN_HIS"/>
</dbReference>
<dbReference type="WBParaSite" id="L893_g12997.t1">
    <property type="protein sequence ID" value="L893_g12997.t1"/>
    <property type="gene ID" value="L893_g12997"/>
</dbReference>
<accession>A0A1I7Y6J6</accession>
<dbReference type="PROSITE" id="PS00135">
    <property type="entry name" value="TRYPSIN_SER"/>
    <property type="match status" value="1"/>
</dbReference>
<evidence type="ECO:0000313" key="5">
    <source>
        <dbReference type="Proteomes" id="UP000095287"/>
    </source>
</evidence>
<feature type="domain" description="Peptidase S1" evidence="4">
    <location>
        <begin position="101"/>
        <end position="349"/>
    </location>
</feature>
<keyword evidence="5" id="KW-1185">Reference proteome</keyword>
<keyword evidence="1" id="KW-1015">Disulfide bond</keyword>
<dbReference type="SMART" id="SM00020">
    <property type="entry name" value="Tryp_SPc"/>
    <property type="match status" value="1"/>
</dbReference>
<protein>
    <submittedName>
        <fullName evidence="6">Peptidase S1 domain-containing protein</fullName>
    </submittedName>
</protein>
<proteinExistence type="predicted"/>
<dbReference type="Gene3D" id="2.40.10.10">
    <property type="entry name" value="Trypsin-like serine proteases"/>
    <property type="match status" value="1"/>
</dbReference>
<keyword evidence="2" id="KW-0378">Hydrolase</keyword>
<organism evidence="5 6">
    <name type="scientific">Steinernema glaseri</name>
    <dbReference type="NCBI Taxonomy" id="37863"/>
    <lineage>
        <taxon>Eukaryota</taxon>
        <taxon>Metazoa</taxon>
        <taxon>Ecdysozoa</taxon>
        <taxon>Nematoda</taxon>
        <taxon>Chromadorea</taxon>
        <taxon>Rhabditida</taxon>
        <taxon>Tylenchina</taxon>
        <taxon>Panagrolaimomorpha</taxon>
        <taxon>Strongyloidoidea</taxon>
        <taxon>Steinernematidae</taxon>
        <taxon>Steinernema</taxon>
    </lineage>
</organism>
<evidence type="ECO:0000256" key="1">
    <source>
        <dbReference type="ARBA" id="ARBA00023157"/>
    </source>
</evidence>
<dbReference type="InterPro" id="IPR001314">
    <property type="entry name" value="Peptidase_S1A"/>
</dbReference>
<dbReference type="PRINTS" id="PR00722">
    <property type="entry name" value="CHYMOTRYPSIN"/>
</dbReference>
<dbReference type="SUPFAM" id="SSF50494">
    <property type="entry name" value="Trypsin-like serine proteases"/>
    <property type="match status" value="1"/>
</dbReference>
<dbReference type="PANTHER" id="PTHR24253">
    <property type="entry name" value="TRANSMEMBRANE PROTEASE SERINE"/>
    <property type="match status" value="1"/>
</dbReference>
<evidence type="ECO:0000313" key="6">
    <source>
        <dbReference type="WBParaSite" id="L893_g12997.t1"/>
    </source>
</evidence>
<dbReference type="PROSITE" id="PS00134">
    <property type="entry name" value="TRYPSIN_HIS"/>
    <property type="match status" value="1"/>
</dbReference>
<dbReference type="GO" id="GO:0006508">
    <property type="term" value="P:proteolysis"/>
    <property type="evidence" value="ECO:0007669"/>
    <property type="project" value="UniProtKB-KW"/>
</dbReference>
<dbReference type="CDD" id="cd00190">
    <property type="entry name" value="Tryp_SPc"/>
    <property type="match status" value="1"/>
</dbReference>
<dbReference type="InterPro" id="IPR043504">
    <property type="entry name" value="Peptidase_S1_PA_chymotrypsin"/>
</dbReference>
<dbReference type="Proteomes" id="UP000095287">
    <property type="component" value="Unplaced"/>
</dbReference>
<feature type="region of interest" description="Disordered" evidence="3">
    <location>
        <begin position="30"/>
        <end position="55"/>
    </location>
</feature>
<evidence type="ECO:0000256" key="3">
    <source>
        <dbReference type="SAM" id="MobiDB-lite"/>
    </source>
</evidence>
<keyword evidence="2" id="KW-0720">Serine protease</keyword>
<dbReference type="Pfam" id="PF00089">
    <property type="entry name" value="Trypsin"/>
    <property type="match status" value="1"/>
</dbReference>
<evidence type="ECO:0000259" key="4">
    <source>
        <dbReference type="PROSITE" id="PS50240"/>
    </source>
</evidence>
<dbReference type="PROSITE" id="PS50240">
    <property type="entry name" value="TRYPSIN_DOM"/>
    <property type="match status" value="1"/>
</dbReference>
<reference evidence="6" key="1">
    <citation type="submission" date="2016-11" db="UniProtKB">
        <authorList>
            <consortium name="WormBaseParasite"/>
        </authorList>
    </citation>
    <scope>IDENTIFICATION</scope>
</reference>
<keyword evidence="2" id="KW-0645">Protease</keyword>
<dbReference type="AlphaFoldDB" id="A0A1I7Y6J6"/>